<evidence type="ECO:0000256" key="7">
    <source>
        <dbReference type="ARBA" id="ARBA00034703"/>
    </source>
</evidence>
<keyword evidence="12" id="KW-1185">Reference proteome</keyword>
<dbReference type="FunFam" id="1.25.40.20:FF:000032">
    <property type="entry name" value="BCL-6 corepressor isoform X1"/>
    <property type="match status" value="1"/>
</dbReference>
<dbReference type="RefSeq" id="XP_023185030.1">
    <property type="nucleotide sequence ID" value="XM_023329262.1"/>
</dbReference>
<comment type="subcellular location">
    <subcellularLocation>
        <location evidence="1">Nucleus</location>
    </subcellularLocation>
</comment>
<dbReference type="InterPro" id="IPR038227">
    <property type="entry name" value="PUFD_som_sf"/>
</dbReference>
<evidence type="ECO:0000313" key="11">
    <source>
        <dbReference type="Ensembl" id="ENSXMAP00000012827.2"/>
    </source>
</evidence>
<comment type="similarity">
    <text evidence="7">Belongs to the BCOR family.</text>
</comment>
<dbReference type="GO" id="GO:0005634">
    <property type="term" value="C:nucleus"/>
    <property type="evidence" value="ECO:0007669"/>
    <property type="project" value="UniProtKB-SubCell"/>
</dbReference>
<dbReference type="OrthoDB" id="3666223at2759"/>
<feature type="compositionally biased region" description="Polar residues" evidence="9">
    <location>
        <begin position="228"/>
        <end position="245"/>
    </location>
</feature>
<feature type="compositionally biased region" description="Polar residues" evidence="9">
    <location>
        <begin position="767"/>
        <end position="776"/>
    </location>
</feature>
<evidence type="ECO:0000256" key="9">
    <source>
        <dbReference type="SAM" id="MobiDB-lite"/>
    </source>
</evidence>
<reference evidence="12" key="2">
    <citation type="journal article" date="2013" name="Nat. Genet.">
        <title>The genome of the platyfish, Xiphophorus maculatus, provides insights into evolutionary adaptation and several complex traits.</title>
        <authorList>
            <person name="Schartl M."/>
            <person name="Walter R.B."/>
            <person name="Shen Y."/>
            <person name="Garcia T."/>
            <person name="Catchen J."/>
            <person name="Amores A."/>
            <person name="Braasch I."/>
            <person name="Chalopin D."/>
            <person name="Volff J.N."/>
            <person name="Lesch K.P."/>
            <person name="Bisazza A."/>
            <person name="Minx P."/>
            <person name="Hillier L."/>
            <person name="Wilson R.K."/>
            <person name="Fuerstenberg S."/>
            <person name="Boore J."/>
            <person name="Searle S."/>
            <person name="Postlethwait J.H."/>
            <person name="Warren W.C."/>
        </authorList>
    </citation>
    <scope>NUCLEOTIDE SEQUENCE [LARGE SCALE GENOMIC DNA]</scope>
    <source>
        <strain evidence="12">JP 163 A</strain>
    </source>
</reference>
<sequence>MNPLAALSIDRNALVGESIRPHGGLIYPGIHPLSAQKPQDAGASLRLGYDLLYKPAVPLLEGQKSVNGCAELYKNSPQGLQKPLLVSAAEGNSLGLNPRSLPVEKQSEGSLNGAGNFLRLPWISPYMDASMYPFLDMAYKTSLLSASPFTQQQLAYQSLCATGSNTPGDERLFFISPYSPAHIASSLAHPIRMSSVNLTRAVLSPRPHSQDKTLQGFGAQLPQELSAFSTSSQTRQESQMQMQHSECQREVKACQSGSTKSAVSSGTHVNSSPVSQPPTSVPQSTADPQKHLYKKATSPSLPASHPFYLASQRSRSTNSGSSNTKDSNYKAETHSTRAKTSPGTAVPQKATKKLEGKANPAEELEEFPNKFPSKAPAVASLEYLQPSRYRAGANQKQDLKEGRSLPISSLTKTSDHEMTSGVITDHNICSQTTSSAVDTTRNQQESPVPTESVGQVTSIPSPASSGQCPASTSKPEWPKVSTADSVKGSKGETCSRKQSKNPSKPDSKESQPDPSQYQQFNPENKNSSNQIHRDSYLPHSLGYANRYVPYSVAESLSMQRMTTKGHVFPHPLLLGNSNFYQSHGLPYGILPYQSSDKMASMSNCPGLENKDPNHNLSKIHSKTRDEEQFMNQKRQDGSRGHKNDDENEKTMKPASKAAPDKAQSAARDDVVCIDLVREEENDNNCNPLMEVPHKQGTSGGNQFKGKKSWLPEGTHWIQKAEQSRSSLPQTPSSCNVSPLPCSSQELSEEEKPESPFPDIPEELTMQCARTSSWQFSRDSKASGGDATVTPGVVSKEAKPESSSKCDGPQQGPPENPISLVPNGGEGSSGETKRTIINPKTPAFVGGDLSESPGSTSKGLVSNDSSPQVPSWSVLNSRFPTEKVTNSRPSLYLSIDPKDPTCTTDRSPNVGGSSGSNVGLNEPRIFSCSPGENRNSVVSSCGNGIEPFGNSENHNATWPSFSLRAPAFGKTSPTSGNAALDGLILFPNSNRRLSSSGSFTEGPSGPNLLATDGVHSNLTPHVDKDLLIKASCTNEGKNLQDTATLLEDDPEDSDSCRNRQSSFSKKMTNSPDCVGSHLKDMTSDLLSDVSEQSALQRAMLQFSELELREGGGRGEEEEEELADGQQEAGRRDEEEDEEEERKNREEGGGERRGTPSAAAKTLRGLNPSCSLKHRLYRHTEPLPVLQERDDHQIQPFGSGAPFQGNRLALRSSPNIPMSRRRIFSLEPFHQSSIISSRQKRGRGEAGGDEGGTGSPTKRVRVTNDSILDDVKKLKVRIELNGLRLNKPRPPGELSQWLPSGDKSTELEGKLSPERSEVNGSWSEPRFLRRDAATVFHQAPPSLTSMTSMTSTRLQDKPPTAGESLKVCAPPSSFPGDRHLFRFHGDGLDAPKGKRPFKMKHSLGAERDEGGSDDEERSGKVSQLDASKSPDQNPASPETQQSARPVPPEVRRLIVNKNVGETLLQRAARLGYQEVVLYCLERRLCDVNHRDNAGYCALHEACACGWLGIVRLLIGHGADVNCGSQDGTRPLHDAVENDHLEVVRFLLACGADPTLTTYSGRGPLSMTHSAAMETFLEDYLSDIQGRSEGDPGICWEFHGSSVCEPTYEGGAYNILADPPGPDEDEEDEEEDMEEENRVRREVFEFELSDRPLLPCYNIQVAPSQGSRNWLLLADVLGRLRMASRSFRRLFPQLNIQSVAEDEFYRQASLSQLLTGPDEQELASFRPDVKDPLELVEATPELAGMLGSSLEFVDSRWDSLDVSPPPTPPPSPGQPPCPTQALPAEQEEDRSPRTVESISGPSGRSSLWDQQKTEATTSAKPGMTATASWWEPQRHSGLDPGLPSIKLNSVDGGKVWEQQRLRSRDAETKTVTEEWKPAPVRNKKTGSSNPALLKEEMNSNIWKNGGKAGTDVESEVPQQSKKSEISSRSKLDSWDPQETKRTGGTTTTPKRDANTCQGLSLAGNSLKLDAAWQRNLTNVRVHIRDLGMKIASIQRDIKKDSGKVVGKGSRVKTRS</sequence>
<dbReference type="GeneID" id="102238366"/>
<dbReference type="Gene3D" id="3.10.260.40">
    <property type="entry name" value="BCL-6 corepressor, PCGF1 binding domain"/>
    <property type="match status" value="1"/>
</dbReference>
<dbReference type="InterPro" id="IPR002110">
    <property type="entry name" value="Ankyrin_rpt"/>
</dbReference>
<name>M4AED3_XIPMA</name>
<feature type="region of interest" description="Disordered" evidence="9">
    <location>
        <begin position="1614"/>
        <end position="1634"/>
    </location>
</feature>
<dbReference type="RefSeq" id="XP_023185031.1">
    <property type="nucleotide sequence ID" value="XM_023329263.1"/>
</dbReference>
<feature type="compositionally biased region" description="Basic and acidic residues" evidence="9">
    <location>
        <begin position="1301"/>
        <end position="1315"/>
    </location>
</feature>
<evidence type="ECO:0000256" key="8">
    <source>
        <dbReference type="PROSITE-ProRule" id="PRU00023"/>
    </source>
</evidence>
<reference evidence="11" key="4">
    <citation type="submission" date="2025-09" db="UniProtKB">
        <authorList>
            <consortium name="Ensembl"/>
        </authorList>
    </citation>
    <scope>IDENTIFICATION</scope>
    <source>
        <strain evidence="11">JP 163 A</strain>
    </source>
</reference>
<feature type="region of interest" description="Disordered" evidence="9">
    <location>
        <begin position="1228"/>
        <end position="1260"/>
    </location>
</feature>
<dbReference type="Gene3D" id="1.25.40.20">
    <property type="entry name" value="Ankyrin repeat-containing domain"/>
    <property type="match status" value="1"/>
</dbReference>
<dbReference type="SUPFAM" id="SSF48403">
    <property type="entry name" value="Ankyrin repeat"/>
    <property type="match status" value="1"/>
</dbReference>
<dbReference type="Proteomes" id="UP000002852">
    <property type="component" value="Unassembled WGS sequence"/>
</dbReference>
<feature type="compositionally biased region" description="Low complexity" evidence="9">
    <location>
        <begin position="311"/>
        <end position="324"/>
    </location>
</feature>
<feature type="compositionally biased region" description="Polar residues" evidence="9">
    <location>
        <begin position="427"/>
        <end position="474"/>
    </location>
</feature>
<dbReference type="InterPro" id="IPR032365">
    <property type="entry name" value="PUFD"/>
</dbReference>
<dbReference type="HOGENOM" id="CLU_003863_0_0_1"/>
<feature type="compositionally biased region" description="Basic and acidic residues" evidence="9">
    <location>
        <begin position="1376"/>
        <end position="1390"/>
    </location>
</feature>
<feature type="region of interest" description="Disordered" evidence="9">
    <location>
        <begin position="1376"/>
        <end position="1395"/>
    </location>
</feature>
<feature type="region of interest" description="Disordered" evidence="9">
    <location>
        <begin position="1107"/>
        <end position="1165"/>
    </location>
</feature>
<feature type="compositionally biased region" description="Polar residues" evidence="9">
    <location>
        <begin position="1418"/>
        <end position="1441"/>
    </location>
</feature>
<dbReference type="GeneTree" id="ENSGT00940000153737"/>
<dbReference type="PROSITE" id="PS50088">
    <property type="entry name" value="ANK_REPEAT"/>
    <property type="match status" value="2"/>
</dbReference>
<organism evidence="11 12">
    <name type="scientific">Xiphophorus maculatus</name>
    <name type="common">Southern platyfish</name>
    <name type="synonym">Platypoecilus maculatus</name>
    <dbReference type="NCBI Taxonomy" id="8083"/>
    <lineage>
        <taxon>Eukaryota</taxon>
        <taxon>Metazoa</taxon>
        <taxon>Chordata</taxon>
        <taxon>Craniata</taxon>
        <taxon>Vertebrata</taxon>
        <taxon>Euteleostomi</taxon>
        <taxon>Actinopterygii</taxon>
        <taxon>Neopterygii</taxon>
        <taxon>Teleostei</taxon>
        <taxon>Neoteleostei</taxon>
        <taxon>Acanthomorphata</taxon>
        <taxon>Ovalentaria</taxon>
        <taxon>Atherinomorphae</taxon>
        <taxon>Cyprinodontiformes</taxon>
        <taxon>Poeciliidae</taxon>
        <taxon>Poeciliinae</taxon>
        <taxon>Xiphophorus</taxon>
    </lineage>
</organism>
<dbReference type="PANTHER" id="PTHR24117">
    <property type="entry name" value="AGAP007537-PB"/>
    <property type="match status" value="1"/>
</dbReference>
<evidence type="ECO:0000259" key="10">
    <source>
        <dbReference type="Pfam" id="PF16553"/>
    </source>
</evidence>
<dbReference type="PROSITE" id="PS50297">
    <property type="entry name" value="ANK_REP_REGION"/>
    <property type="match status" value="2"/>
</dbReference>
<dbReference type="InterPro" id="IPR047144">
    <property type="entry name" value="BCOR-like"/>
</dbReference>
<feature type="compositionally biased region" description="Acidic residues" evidence="9">
    <location>
        <begin position="1618"/>
        <end position="1632"/>
    </location>
</feature>
<feature type="region of interest" description="Disordered" evidence="9">
    <location>
        <begin position="993"/>
        <end position="1012"/>
    </location>
</feature>
<dbReference type="SMART" id="SM00248">
    <property type="entry name" value="ANK"/>
    <property type="match status" value="3"/>
</dbReference>
<feature type="compositionally biased region" description="Basic and acidic residues" evidence="9">
    <location>
        <begin position="622"/>
        <end position="651"/>
    </location>
</feature>
<dbReference type="GO" id="GO:0000122">
    <property type="term" value="P:negative regulation of transcription by RNA polymerase II"/>
    <property type="evidence" value="ECO:0007669"/>
    <property type="project" value="TreeGrafter"/>
</dbReference>
<dbReference type="eggNOG" id="ENOG502RZ5N">
    <property type="taxonomic scope" value="Eukaryota"/>
</dbReference>
<feature type="compositionally biased region" description="Basic and acidic residues" evidence="9">
    <location>
        <begin position="1139"/>
        <end position="1152"/>
    </location>
</feature>
<feature type="compositionally biased region" description="Polar residues" evidence="9">
    <location>
        <begin position="723"/>
        <end position="745"/>
    </location>
</feature>
<feature type="compositionally biased region" description="Polar residues" evidence="9">
    <location>
        <begin position="851"/>
        <end position="872"/>
    </location>
</feature>
<evidence type="ECO:0000256" key="4">
    <source>
        <dbReference type="ARBA" id="ARBA00022737"/>
    </source>
</evidence>
<protein>
    <submittedName>
        <fullName evidence="11">BCL-6 corepressor-like</fullName>
    </submittedName>
</protein>
<feature type="compositionally biased region" description="Polar residues" evidence="9">
    <location>
        <begin position="512"/>
        <end position="530"/>
    </location>
</feature>
<keyword evidence="2" id="KW-1017">Isopeptide bond</keyword>
<dbReference type="InterPro" id="IPR036770">
    <property type="entry name" value="Ankyrin_rpt-contain_sf"/>
</dbReference>
<keyword evidence="3" id="KW-0597">Phosphoprotein</keyword>
<keyword evidence="4" id="KW-0677">Repeat</keyword>
<feature type="region of interest" description="Disordered" evidence="9">
    <location>
        <begin position="228"/>
        <end position="289"/>
    </location>
</feature>
<feature type="compositionally biased region" description="Low complexity" evidence="9">
    <location>
        <begin position="906"/>
        <end position="917"/>
    </location>
</feature>
<dbReference type="RefSeq" id="XP_023185032.1">
    <property type="nucleotide sequence ID" value="XM_023329264.1"/>
</dbReference>
<feature type="region of interest" description="Disordered" evidence="9">
    <location>
        <begin position="1400"/>
        <end position="1447"/>
    </location>
</feature>
<evidence type="ECO:0000256" key="1">
    <source>
        <dbReference type="ARBA" id="ARBA00004123"/>
    </source>
</evidence>
<feature type="region of interest" description="Disordered" evidence="9">
    <location>
        <begin position="622"/>
        <end position="667"/>
    </location>
</feature>
<dbReference type="STRING" id="8083.ENSXMAP00000012827"/>
<dbReference type="OMA" id="NCNPLME"/>
<reference evidence="12" key="1">
    <citation type="submission" date="2012-01" db="EMBL/GenBank/DDBJ databases">
        <authorList>
            <person name="Walter R."/>
            <person name="Schartl M."/>
            <person name="Warren W."/>
        </authorList>
    </citation>
    <scope>NUCLEOTIDE SEQUENCE [LARGE SCALE GENOMIC DNA]</scope>
    <source>
        <strain evidence="12">JP 163 A</strain>
    </source>
</reference>
<keyword evidence="6" id="KW-0539">Nucleus</keyword>
<feature type="region of interest" description="Disordered" evidence="9">
    <location>
        <begin position="1336"/>
        <end position="1369"/>
    </location>
</feature>
<dbReference type="GO" id="GO:0003714">
    <property type="term" value="F:transcription corepressor activity"/>
    <property type="evidence" value="ECO:0007669"/>
    <property type="project" value="TreeGrafter"/>
</dbReference>
<keyword evidence="8" id="KW-0040">ANK repeat</keyword>
<feature type="region of interest" description="Disordered" evidence="9">
    <location>
        <begin position="1754"/>
        <end position="1832"/>
    </location>
</feature>
<keyword evidence="5" id="KW-0832">Ubl conjugation</keyword>
<feature type="region of interest" description="Disordered" evidence="9">
    <location>
        <begin position="889"/>
        <end position="917"/>
    </location>
</feature>
<feature type="region of interest" description="Disordered" evidence="9">
    <location>
        <begin position="311"/>
        <end position="371"/>
    </location>
</feature>
<dbReference type="PANTHER" id="PTHR24117:SF8">
    <property type="entry name" value="BCL-6 COREPRESSOR"/>
    <property type="match status" value="1"/>
</dbReference>
<feature type="repeat" description="ANK" evidence="8">
    <location>
        <begin position="1524"/>
        <end position="1556"/>
    </location>
</feature>
<feature type="compositionally biased region" description="Polar residues" evidence="9">
    <location>
        <begin position="255"/>
        <end position="270"/>
    </location>
</feature>
<dbReference type="Pfam" id="PF12796">
    <property type="entry name" value="Ank_2"/>
    <property type="match status" value="1"/>
</dbReference>
<feature type="region of interest" description="Disordered" evidence="9">
    <location>
        <begin position="1282"/>
        <end position="1322"/>
    </location>
</feature>
<feature type="region of interest" description="Disordered" evidence="9">
    <location>
        <begin position="1898"/>
        <end position="1953"/>
    </location>
</feature>
<feature type="compositionally biased region" description="Low complexity" evidence="9">
    <location>
        <begin position="1340"/>
        <end position="1350"/>
    </location>
</feature>
<dbReference type="KEGG" id="xma:102238366"/>
<feature type="compositionally biased region" description="Polar residues" evidence="9">
    <location>
        <begin position="1791"/>
        <end position="1816"/>
    </location>
</feature>
<accession>M4AED3</accession>
<evidence type="ECO:0000256" key="6">
    <source>
        <dbReference type="ARBA" id="ARBA00023242"/>
    </source>
</evidence>
<dbReference type="Ensembl" id="ENSXMAT00000012843.2">
    <property type="protein sequence ID" value="ENSXMAP00000012827.2"/>
    <property type="gene ID" value="ENSXMAG00000012802.2"/>
</dbReference>
<dbReference type="Pfam" id="PF16553">
    <property type="entry name" value="PUFD"/>
    <property type="match status" value="1"/>
</dbReference>
<feature type="repeat" description="ANK" evidence="8">
    <location>
        <begin position="1491"/>
        <end position="1523"/>
    </location>
</feature>
<feature type="compositionally biased region" description="Pro residues" evidence="9">
    <location>
        <begin position="1760"/>
        <end position="1775"/>
    </location>
</feature>
<feature type="region of interest" description="Disordered" evidence="9">
    <location>
        <begin position="1043"/>
        <end position="1074"/>
    </location>
</feature>
<feature type="compositionally biased region" description="Polar residues" evidence="9">
    <location>
        <begin position="1057"/>
        <end position="1070"/>
    </location>
</feature>
<proteinExistence type="inferred from homology"/>
<feature type="domain" description="BCL-6 corepressor PCGF1 binding" evidence="10">
    <location>
        <begin position="1639"/>
        <end position="1751"/>
    </location>
</feature>
<dbReference type="InParanoid" id="M4AED3"/>
<evidence type="ECO:0000313" key="12">
    <source>
        <dbReference type="Proteomes" id="UP000002852"/>
    </source>
</evidence>
<evidence type="ECO:0000256" key="5">
    <source>
        <dbReference type="ARBA" id="ARBA00022843"/>
    </source>
</evidence>
<feature type="region of interest" description="Disordered" evidence="9">
    <location>
        <begin position="392"/>
        <end position="534"/>
    </location>
</feature>
<feature type="region of interest" description="Disordered" evidence="9">
    <location>
        <begin position="683"/>
        <end position="872"/>
    </location>
</feature>
<evidence type="ECO:0000256" key="3">
    <source>
        <dbReference type="ARBA" id="ARBA00022553"/>
    </source>
</evidence>
<feature type="compositionally biased region" description="Basic and acidic residues" evidence="9">
    <location>
        <begin position="1918"/>
        <end position="1938"/>
    </location>
</feature>
<reference evidence="11" key="3">
    <citation type="submission" date="2025-08" db="UniProtKB">
        <authorList>
            <consortium name="Ensembl"/>
        </authorList>
    </citation>
    <scope>IDENTIFICATION</scope>
    <source>
        <strain evidence="11">JP 163 A</strain>
    </source>
</reference>
<evidence type="ECO:0000256" key="2">
    <source>
        <dbReference type="ARBA" id="ARBA00022499"/>
    </source>
</evidence>